<feature type="compositionally biased region" description="Basic residues" evidence="1">
    <location>
        <begin position="131"/>
        <end position="149"/>
    </location>
</feature>
<dbReference type="Gramene" id="Zm00001eb351250_T003">
    <property type="protein sequence ID" value="Zm00001eb351250_P003"/>
    <property type="gene ID" value="Zm00001eb351250"/>
</dbReference>
<reference evidence="3" key="1">
    <citation type="journal article" date="2009" name="Science">
        <title>The B73 maize genome: complexity, diversity, and dynamics.</title>
        <authorList>
            <person name="Schnable P.S."/>
            <person name="Ware D."/>
            <person name="Fulton R.S."/>
            <person name="Stein J.C."/>
            <person name="Wei F."/>
            <person name="Pasternak S."/>
            <person name="Liang C."/>
            <person name="Zhang J."/>
            <person name="Fulton L."/>
            <person name="Graves T.A."/>
            <person name="Minx P."/>
            <person name="Reily A.D."/>
            <person name="Courtney L."/>
            <person name="Kruchowski S.S."/>
            <person name="Tomlinson C."/>
            <person name="Strong C."/>
            <person name="Delehaunty K."/>
            <person name="Fronick C."/>
            <person name="Courtney B."/>
            <person name="Rock S.M."/>
            <person name="Belter E."/>
            <person name="Du F."/>
            <person name="Kim K."/>
            <person name="Abbott R.M."/>
            <person name="Cotton M."/>
            <person name="Levy A."/>
            <person name="Marchetto P."/>
            <person name="Ochoa K."/>
            <person name="Jackson S.M."/>
            <person name="Gillam B."/>
            <person name="Chen W."/>
            <person name="Yan L."/>
            <person name="Higginbotham J."/>
            <person name="Cardenas M."/>
            <person name="Waligorski J."/>
            <person name="Applebaum E."/>
            <person name="Phelps L."/>
            <person name="Falcone J."/>
            <person name="Kanchi K."/>
            <person name="Thane T."/>
            <person name="Scimone A."/>
            <person name="Thane N."/>
            <person name="Henke J."/>
            <person name="Wang T."/>
            <person name="Ruppert J."/>
            <person name="Shah N."/>
            <person name="Rotter K."/>
            <person name="Hodges J."/>
            <person name="Ingenthron E."/>
            <person name="Cordes M."/>
            <person name="Kohlberg S."/>
            <person name="Sgro J."/>
            <person name="Delgado B."/>
            <person name="Mead K."/>
            <person name="Chinwalla A."/>
            <person name="Leonard S."/>
            <person name="Crouse K."/>
            <person name="Collura K."/>
            <person name="Kudrna D."/>
            <person name="Currie J."/>
            <person name="He R."/>
            <person name="Angelova A."/>
            <person name="Rajasekar S."/>
            <person name="Mueller T."/>
            <person name="Lomeli R."/>
            <person name="Scara G."/>
            <person name="Ko A."/>
            <person name="Delaney K."/>
            <person name="Wissotski M."/>
            <person name="Lopez G."/>
            <person name="Campos D."/>
            <person name="Braidotti M."/>
            <person name="Ashley E."/>
            <person name="Golser W."/>
            <person name="Kim H."/>
            <person name="Lee S."/>
            <person name="Lin J."/>
            <person name="Dujmic Z."/>
            <person name="Kim W."/>
            <person name="Talag J."/>
            <person name="Zuccolo A."/>
            <person name="Fan C."/>
            <person name="Sebastian A."/>
            <person name="Kramer M."/>
            <person name="Spiegel L."/>
            <person name="Nascimento L."/>
            <person name="Zutavern T."/>
            <person name="Miller B."/>
            <person name="Ambroise C."/>
            <person name="Muller S."/>
            <person name="Spooner W."/>
            <person name="Narechania A."/>
            <person name="Ren L."/>
            <person name="Wei S."/>
            <person name="Kumari S."/>
            <person name="Faga B."/>
            <person name="Levy M.J."/>
            <person name="McMahan L."/>
            <person name="Van Buren P."/>
            <person name="Vaughn M.W."/>
            <person name="Ying K."/>
            <person name="Yeh C.-T."/>
            <person name="Emrich S.J."/>
            <person name="Jia Y."/>
            <person name="Kalyanaraman A."/>
            <person name="Hsia A.-P."/>
            <person name="Barbazuk W.B."/>
            <person name="Baucom R.S."/>
            <person name="Brutnell T.P."/>
            <person name="Carpita N.C."/>
            <person name="Chaparro C."/>
            <person name="Chia J.-M."/>
            <person name="Deragon J.-M."/>
            <person name="Estill J.C."/>
            <person name="Fu Y."/>
            <person name="Jeddeloh J.A."/>
            <person name="Han Y."/>
            <person name="Lee H."/>
            <person name="Li P."/>
            <person name="Lisch D.R."/>
            <person name="Liu S."/>
            <person name="Liu Z."/>
            <person name="Nagel D.H."/>
            <person name="McCann M.C."/>
            <person name="SanMiguel P."/>
            <person name="Myers A.M."/>
            <person name="Nettleton D."/>
            <person name="Nguyen J."/>
            <person name="Penning B.W."/>
            <person name="Ponnala L."/>
            <person name="Schneider K.L."/>
            <person name="Schwartz D.C."/>
            <person name="Sharma A."/>
            <person name="Soderlund C."/>
            <person name="Springer N.M."/>
            <person name="Sun Q."/>
            <person name="Wang H."/>
            <person name="Waterman M."/>
            <person name="Westerman R."/>
            <person name="Wolfgruber T.K."/>
            <person name="Yang L."/>
            <person name="Yu Y."/>
            <person name="Zhang L."/>
            <person name="Zhou S."/>
            <person name="Zhu Q."/>
            <person name="Bennetzen J.L."/>
            <person name="Dawe R.K."/>
            <person name="Jiang J."/>
            <person name="Jiang N."/>
            <person name="Presting G.G."/>
            <person name="Wessler S.R."/>
            <person name="Aluru S."/>
            <person name="Martienssen R.A."/>
            <person name="Clifton S.W."/>
            <person name="McCombie W.R."/>
            <person name="Wing R.A."/>
            <person name="Wilson R.K."/>
        </authorList>
    </citation>
    <scope>NUCLEOTIDE SEQUENCE [LARGE SCALE GENOMIC DNA]</scope>
    <source>
        <strain evidence="3">cv. B73</strain>
    </source>
</reference>
<reference evidence="2" key="3">
    <citation type="submission" date="2021-05" db="UniProtKB">
        <authorList>
            <consortium name="EnsemblPlants"/>
        </authorList>
    </citation>
    <scope>IDENTIFICATION</scope>
    <source>
        <strain evidence="2">cv. B73</strain>
    </source>
</reference>
<evidence type="ECO:0000256" key="1">
    <source>
        <dbReference type="SAM" id="MobiDB-lite"/>
    </source>
</evidence>
<dbReference type="OrthoDB" id="1854593at2759"/>
<dbReference type="Proteomes" id="UP000007305">
    <property type="component" value="Chromosome 8"/>
</dbReference>
<organism evidence="2 3">
    <name type="scientific">Zea mays</name>
    <name type="common">Maize</name>
    <dbReference type="NCBI Taxonomy" id="4577"/>
    <lineage>
        <taxon>Eukaryota</taxon>
        <taxon>Viridiplantae</taxon>
        <taxon>Streptophyta</taxon>
        <taxon>Embryophyta</taxon>
        <taxon>Tracheophyta</taxon>
        <taxon>Spermatophyta</taxon>
        <taxon>Magnoliopsida</taxon>
        <taxon>Liliopsida</taxon>
        <taxon>Poales</taxon>
        <taxon>Poaceae</taxon>
        <taxon>PACMAD clade</taxon>
        <taxon>Panicoideae</taxon>
        <taxon>Andropogonodae</taxon>
        <taxon>Andropogoneae</taxon>
        <taxon>Tripsacinae</taxon>
        <taxon>Zea</taxon>
    </lineage>
</organism>
<dbReference type="AlphaFoldDB" id="A0A804QSJ1"/>
<feature type="compositionally biased region" description="Basic residues" evidence="1">
    <location>
        <begin position="77"/>
        <end position="90"/>
    </location>
</feature>
<proteinExistence type="predicted"/>
<keyword evidence="3" id="KW-1185">Reference proteome</keyword>
<feature type="compositionally biased region" description="Basic and acidic residues" evidence="1">
    <location>
        <begin position="268"/>
        <end position="278"/>
    </location>
</feature>
<dbReference type="EnsemblPlants" id="Zm00001eb351250_T003">
    <property type="protein sequence ID" value="Zm00001eb351250_P003"/>
    <property type="gene ID" value="Zm00001eb351250"/>
</dbReference>
<feature type="compositionally biased region" description="Low complexity" evidence="1">
    <location>
        <begin position="201"/>
        <end position="216"/>
    </location>
</feature>
<evidence type="ECO:0000313" key="2">
    <source>
        <dbReference type="EnsemblPlants" id="Zm00001eb351250_P003"/>
    </source>
</evidence>
<feature type="compositionally biased region" description="Basic residues" evidence="1">
    <location>
        <begin position="98"/>
        <end position="122"/>
    </location>
</feature>
<sequence>PCARVVRRRRLPAGTRDRRVKDGALILDILRAQAAIPSAQRDERPAVPAGHLPRRAPRVPAHAIHVPRHPSLAAARRAGRLRPDRRRAHGPHLDRPLHRAGLRRRRDHPRPRASPRQARRRLALGGPLRLHAPHAHGPRGAGRRARPARGGRDVLHLPPLGGPLPDPDGASDARPGRGRGAHARGAGPRRRRGGVPRGHHVPGALPAPLLQALRGAQRQHRARGDELPRGAVPPDDGARVEGHGPHLLLHEPAARVRGDVPEPAPRGVDVRGGEEPRGRGQLRAADTRRHARVRVHHPHQEGQVHGARGKRRRRQRQAGLLAEPREGCPRLPAPLTTLLARLWTLRSNTSLTDLIEFILYIYLYM</sequence>
<protein>
    <submittedName>
        <fullName evidence="2">Uncharacterized protein</fullName>
    </submittedName>
</protein>
<feature type="region of interest" description="Disordered" evidence="1">
    <location>
        <begin position="60"/>
        <end position="314"/>
    </location>
</feature>
<accession>A0A804QSJ1</accession>
<feature type="compositionally biased region" description="Basic residues" evidence="1">
    <location>
        <begin position="176"/>
        <end position="200"/>
    </location>
</feature>
<reference evidence="2" key="2">
    <citation type="submission" date="2019-07" db="EMBL/GenBank/DDBJ databases">
        <authorList>
            <person name="Seetharam A."/>
            <person name="Woodhouse M."/>
            <person name="Cannon E."/>
        </authorList>
    </citation>
    <scope>NUCLEOTIDE SEQUENCE [LARGE SCALE GENOMIC DNA]</scope>
    <source>
        <strain evidence="2">cv. B73</strain>
    </source>
</reference>
<gene>
    <name evidence="2" type="primary">LOC100280283</name>
</gene>
<evidence type="ECO:0000313" key="3">
    <source>
        <dbReference type="Proteomes" id="UP000007305"/>
    </source>
</evidence>
<feature type="compositionally biased region" description="Basic and acidic residues" evidence="1">
    <location>
        <begin position="236"/>
        <end position="260"/>
    </location>
</feature>
<name>A0A804QSJ1_MAIZE</name>